<accession>A0A6J4SUC3</accession>
<evidence type="ECO:0000313" key="1">
    <source>
        <dbReference type="EMBL" id="CAA9505552.1"/>
    </source>
</evidence>
<gene>
    <name evidence="1" type="ORF">AVDCRST_MAG17-1654</name>
</gene>
<dbReference type="EMBL" id="CADCVV010000124">
    <property type="protein sequence ID" value="CAA9505552.1"/>
    <property type="molecule type" value="Genomic_DNA"/>
</dbReference>
<proteinExistence type="predicted"/>
<reference evidence="1" key="1">
    <citation type="submission" date="2020-02" db="EMBL/GenBank/DDBJ databases">
        <authorList>
            <person name="Meier V. D."/>
        </authorList>
    </citation>
    <scope>NUCLEOTIDE SEQUENCE</scope>
    <source>
        <strain evidence="1">AVDCRST_MAG17</strain>
    </source>
</reference>
<dbReference type="AlphaFoldDB" id="A0A6J4SUC3"/>
<organism evidence="1">
    <name type="scientific">uncultured Solirubrobacterales bacterium</name>
    <dbReference type="NCBI Taxonomy" id="768556"/>
    <lineage>
        <taxon>Bacteria</taxon>
        <taxon>Bacillati</taxon>
        <taxon>Actinomycetota</taxon>
        <taxon>Thermoleophilia</taxon>
        <taxon>Solirubrobacterales</taxon>
        <taxon>environmental samples</taxon>
    </lineage>
</organism>
<name>A0A6J4SUC3_9ACTN</name>
<sequence length="176" mass="18178">MDLRRSLNGAFAGGLAAGLWAAQQPLDKRIGGSSYDDVELLGKLVTRGPGWPAAGAALHVANGALFGAVYAQIRPFLPGPPVVRGLLAAQVEHVGLFPLGAVVDRVHPARDELEVLGGNGRAFAQATWRHAIFGVVLGLLEARLNAERHAEPPAVEVSSNGYGDIEAAVGAVGASH</sequence>
<protein>
    <recommendedName>
        <fullName evidence="2">DUF1440 domain-containing protein</fullName>
    </recommendedName>
</protein>
<evidence type="ECO:0008006" key="2">
    <source>
        <dbReference type="Google" id="ProtNLM"/>
    </source>
</evidence>